<evidence type="ECO:0000256" key="3">
    <source>
        <dbReference type="ARBA" id="ARBA00010617"/>
    </source>
</evidence>
<dbReference type="InterPro" id="IPR050364">
    <property type="entry name" value="Cytochrome_P450_fung"/>
</dbReference>
<dbReference type="Gene3D" id="1.10.630.10">
    <property type="entry name" value="Cytochrome P450"/>
    <property type="match status" value="1"/>
</dbReference>
<feature type="binding site" description="axial binding residue" evidence="9">
    <location>
        <position position="447"/>
    </location>
    <ligand>
        <name>heme</name>
        <dbReference type="ChEBI" id="CHEBI:30413"/>
    </ligand>
    <ligandPart>
        <name>Fe</name>
        <dbReference type="ChEBI" id="CHEBI:18248"/>
    </ligandPart>
</feature>
<keyword evidence="4 9" id="KW-0349">Heme</keyword>
<evidence type="ECO:0000256" key="1">
    <source>
        <dbReference type="ARBA" id="ARBA00001971"/>
    </source>
</evidence>
<evidence type="ECO:0000256" key="10">
    <source>
        <dbReference type="SAM" id="Phobius"/>
    </source>
</evidence>
<keyword evidence="6" id="KW-0560">Oxidoreductase</keyword>
<dbReference type="InterPro" id="IPR002401">
    <property type="entry name" value="Cyt_P450_E_grp-I"/>
</dbReference>
<keyword evidence="8" id="KW-0503">Monooxygenase</keyword>
<proteinExistence type="inferred from homology"/>
<dbReference type="InterPro" id="IPR001128">
    <property type="entry name" value="Cyt_P450"/>
</dbReference>
<dbReference type="CDD" id="cd11065">
    <property type="entry name" value="CYP64-like"/>
    <property type="match status" value="1"/>
</dbReference>
<dbReference type="AlphaFoldDB" id="A0A9W8MN79"/>
<feature type="transmembrane region" description="Helical" evidence="10">
    <location>
        <begin position="12"/>
        <end position="33"/>
    </location>
</feature>
<evidence type="ECO:0000256" key="6">
    <source>
        <dbReference type="ARBA" id="ARBA00023002"/>
    </source>
</evidence>
<gene>
    <name evidence="11" type="ORF">NLJ89_g11218</name>
</gene>
<evidence type="ECO:0008006" key="13">
    <source>
        <dbReference type="Google" id="ProtNLM"/>
    </source>
</evidence>
<dbReference type="PRINTS" id="PR00463">
    <property type="entry name" value="EP450I"/>
</dbReference>
<dbReference type="PANTHER" id="PTHR46300:SF7">
    <property type="entry name" value="P450, PUTATIVE (EUROFUNG)-RELATED"/>
    <property type="match status" value="1"/>
</dbReference>
<evidence type="ECO:0000256" key="8">
    <source>
        <dbReference type="ARBA" id="ARBA00023033"/>
    </source>
</evidence>
<dbReference type="GO" id="GO:0004497">
    <property type="term" value="F:monooxygenase activity"/>
    <property type="evidence" value="ECO:0007669"/>
    <property type="project" value="UniProtKB-KW"/>
</dbReference>
<comment type="similarity">
    <text evidence="3">Belongs to the cytochrome P450 family.</text>
</comment>
<keyword evidence="5 9" id="KW-0479">Metal-binding</keyword>
<organism evidence="11 12">
    <name type="scientific">Agrocybe chaxingu</name>
    <dbReference type="NCBI Taxonomy" id="84603"/>
    <lineage>
        <taxon>Eukaryota</taxon>
        <taxon>Fungi</taxon>
        <taxon>Dikarya</taxon>
        <taxon>Basidiomycota</taxon>
        <taxon>Agaricomycotina</taxon>
        <taxon>Agaricomycetes</taxon>
        <taxon>Agaricomycetidae</taxon>
        <taxon>Agaricales</taxon>
        <taxon>Agaricineae</taxon>
        <taxon>Strophariaceae</taxon>
        <taxon>Agrocybe</taxon>
    </lineage>
</organism>
<dbReference type="Proteomes" id="UP001148786">
    <property type="component" value="Unassembled WGS sequence"/>
</dbReference>
<accession>A0A9W8MN79</accession>
<dbReference type="OrthoDB" id="2789670at2759"/>
<name>A0A9W8MN79_9AGAR</name>
<comment type="cofactor">
    <cofactor evidence="1 9">
        <name>heme</name>
        <dbReference type="ChEBI" id="CHEBI:30413"/>
    </cofactor>
</comment>
<evidence type="ECO:0000256" key="7">
    <source>
        <dbReference type="ARBA" id="ARBA00023004"/>
    </source>
</evidence>
<reference evidence="11" key="1">
    <citation type="submission" date="2022-07" db="EMBL/GenBank/DDBJ databases">
        <title>Genome Sequence of Agrocybe chaxingu.</title>
        <authorList>
            <person name="Buettner E."/>
        </authorList>
    </citation>
    <scope>NUCLEOTIDE SEQUENCE</scope>
    <source>
        <strain evidence="11">MP-N11</strain>
    </source>
</reference>
<comment type="caution">
    <text evidence="11">The sequence shown here is derived from an EMBL/GenBank/DDBJ whole genome shotgun (WGS) entry which is preliminary data.</text>
</comment>
<keyword evidence="10" id="KW-1133">Transmembrane helix</keyword>
<dbReference type="PANTHER" id="PTHR46300">
    <property type="entry name" value="P450, PUTATIVE (EUROFUNG)-RELATED-RELATED"/>
    <property type="match status" value="1"/>
</dbReference>
<dbReference type="GO" id="GO:0020037">
    <property type="term" value="F:heme binding"/>
    <property type="evidence" value="ECO:0007669"/>
    <property type="project" value="InterPro"/>
</dbReference>
<evidence type="ECO:0000256" key="5">
    <source>
        <dbReference type="ARBA" id="ARBA00022723"/>
    </source>
</evidence>
<evidence type="ECO:0000256" key="4">
    <source>
        <dbReference type="ARBA" id="ARBA00022617"/>
    </source>
</evidence>
<dbReference type="InterPro" id="IPR036396">
    <property type="entry name" value="Cyt_P450_sf"/>
</dbReference>
<dbReference type="GO" id="GO:0005506">
    <property type="term" value="F:iron ion binding"/>
    <property type="evidence" value="ECO:0007669"/>
    <property type="project" value="InterPro"/>
</dbReference>
<evidence type="ECO:0000313" key="11">
    <source>
        <dbReference type="EMBL" id="KAJ3492518.1"/>
    </source>
</evidence>
<protein>
    <recommendedName>
        <fullName evidence="13">Cytochrome P450</fullName>
    </recommendedName>
</protein>
<dbReference type="EMBL" id="JANKHO010002439">
    <property type="protein sequence ID" value="KAJ3492518.1"/>
    <property type="molecule type" value="Genomic_DNA"/>
</dbReference>
<evidence type="ECO:0000313" key="12">
    <source>
        <dbReference type="Proteomes" id="UP001148786"/>
    </source>
</evidence>
<sequence length="520" mass="58288">MPNISPDVLFGAAQVGLVILVLVLSQGVLNFLAASKKRGPFPPGPPGRFLIGNMLDFPAQDSGKVYEEWGKKYNSKIVHASALGSHVFVVNDLDVADELFERRANIYSNRPHISMVDILGWGWNTALLPYGQTWRDHRKVAQQNFNKNAAKAYQPIQVRKVRRMLQGLLDAPDKSAAHNKMLSVSITMEMMCGYDVEFLDDPCIHAADKSIELGARLLIPGASLINAFPVLRHIPVWLPGATTLRTAAETIYWSREMQRIPMEFVTKTVNEGTAIPSLLSNFLERKLADGATPYEEDVVKSLAYTVYGAASDTTIAATGSFLYLMALHPEVQERAQVELDELLKGQRLPEFGDRTCLPYVEAIYREVMRCQPPLHLAMPHSASKYDSYDGYFIPEGSIVFGNVWAMTHDESKYPDPFKFMPERFFNDIGELNGDNRILAYGFGRRVCVGKYVASSTMWITIASILVCFDIRKAKDEFGNEIEINGDYEDLGLIWRKKAFESSITPRSDEIKRLIEGDASL</sequence>
<comment type="pathway">
    <text evidence="2">Secondary metabolite biosynthesis.</text>
</comment>
<dbReference type="Pfam" id="PF00067">
    <property type="entry name" value="p450"/>
    <property type="match status" value="1"/>
</dbReference>
<keyword evidence="10" id="KW-0812">Transmembrane</keyword>
<evidence type="ECO:0000256" key="2">
    <source>
        <dbReference type="ARBA" id="ARBA00005179"/>
    </source>
</evidence>
<evidence type="ECO:0000256" key="9">
    <source>
        <dbReference type="PIRSR" id="PIRSR602401-1"/>
    </source>
</evidence>
<keyword evidence="7 9" id="KW-0408">Iron</keyword>
<dbReference type="GO" id="GO:0016705">
    <property type="term" value="F:oxidoreductase activity, acting on paired donors, with incorporation or reduction of molecular oxygen"/>
    <property type="evidence" value="ECO:0007669"/>
    <property type="project" value="InterPro"/>
</dbReference>
<dbReference type="SUPFAM" id="SSF48264">
    <property type="entry name" value="Cytochrome P450"/>
    <property type="match status" value="1"/>
</dbReference>
<keyword evidence="12" id="KW-1185">Reference proteome</keyword>
<keyword evidence="10" id="KW-0472">Membrane</keyword>